<gene>
    <name evidence="2" type="ORF">ADN01_01900</name>
</gene>
<keyword evidence="1" id="KW-1133">Transmembrane helix</keyword>
<dbReference type="AlphaFoldDB" id="A0A0P6Y0G3"/>
<name>A0A0P6Y0G3_9CHLR</name>
<dbReference type="Proteomes" id="UP000050501">
    <property type="component" value="Unassembled WGS sequence"/>
</dbReference>
<evidence type="ECO:0000313" key="3">
    <source>
        <dbReference type="Proteomes" id="UP000050501"/>
    </source>
</evidence>
<accession>A0A0P6Y0G3</accession>
<keyword evidence="1" id="KW-0812">Transmembrane</keyword>
<dbReference type="RefSeq" id="WP_062419253.1">
    <property type="nucleotide sequence ID" value="NZ_LGCM01000008.1"/>
</dbReference>
<organism evidence="2 3">
    <name type="scientific">Levilinea saccharolytica</name>
    <dbReference type="NCBI Taxonomy" id="229921"/>
    <lineage>
        <taxon>Bacteria</taxon>
        <taxon>Bacillati</taxon>
        <taxon>Chloroflexota</taxon>
        <taxon>Anaerolineae</taxon>
        <taxon>Anaerolineales</taxon>
        <taxon>Anaerolineaceae</taxon>
        <taxon>Levilinea</taxon>
    </lineage>
</organism>
<feature type="transmembrane region" description="Helical" evidence="1">
    <location>
        <begin position="76"/>
        <end position="95"/>
    </location>
</feature>
<keyword evidence="1" id="KW-0472">Membrane</keyword>
<keyword evidence="3" id="KW-1185">Reference proteome</keyword>
<reference evidence="2 3" key="1">
    <citation type="submission" date="2015-07" db="EMBL/GenBank/DDBJ databases">
        <title>Genome sequence of Levilinea saccharolytica DSM 16555.</title>
        <authorList>
            <person name="Hemp J."/>
            <person name="Ward L.M."/>
            <person name="Pace L.A."/>
            <person name="Fischer W.W."/>
        </authorList>
    </citation>
    <scope>NUCLEOTIDE SEQUENCE [LARGE SCALE GENOMIC DNA]</scope>
    <source>
        <strain evidence="2 3">KIBI-1</strain>
    </source>
</reference>
<protein>
    <submittedName>
        <fullName evidence="2">Uncharacterized protein</fullName>
    </submittedName>
</protein>
<sequence>MTRNLSNMCFALALSIALLMKLFAVQDELVWLAVFSVFVSAILTNLMWIRSIGIAGISGLSIVYIKLGSGSLPGTILTVITTLLLAIAVFLAIYADLSYPSKNIQGDEKQHEI</sequence>
<evidence type="ECO:0000256" key="1">
    <source>
        <dbReference type="SAM" id="Phobius"/>
    </source>
</evidence>
<evidence type="ECO:0000313" key="2">
    <source>
        <dbReference type="EMBL" id="KPL90833.1"/>
    </source>
</evidence>
<comment type="caution">
    <text evidence="2">The sequence shown here is derived from an EMBL/GenBank/DDBJ whole genome shotgun (WGS) entry which is preliminary data.</text>
</comment>
<proteinExistence type="predicted"/>
<feature type="transmembrane region" description="Helical" evidence="1">
    <location>
        <begin position="34"/>
        <end position="64"/>
    </location>
</feature>
<dbReference type="EMBL" id="LGCM01000008">
    <property type="protein sequence ID" value="KPL90833.1"/>
    <property type="molecule type" value="Genomic_DNA"/>
</dbReference>